<accession>A0ABW8SJM2</accession>
<protein>
    <submittedName>
        <fullName evidence="11">Phosphomannomutase/phosphoglucomutase</fullName>
    </submittedName>
</protein>
<evidence type="ECO:0000259" key="9">
    <source>
        <dbReference type="Pfam" id="PF02879"/>
    </source>
</evidence>
<dbReference type="Gene3D" id="3.40.120.10">
    <property type="entry name" value="Alpha-D-Glucose-1,6-Bisphosphate, subunit A, domain 3"/>
    <property type="match status" value="3"/>
</dbReference>
<dbReference type="InterPro" id="IPR016055">
    <property type="entry name" value="A-D-PHexomutase_a/b/a-I/II/III"/>
</dbReference>
<dbReference type="Pfam" id="PF00408">
    <property type="entry name" value="PGM_PMM_IV"/>
    <property type="match status" value="1"/>
</dbReference>
<gene>
    <name evidence="11" type="ORF">ACJDU8_11810</name>
</gene>
<keyword evidence="4" id="KW-0479">Metal-binding</keyword>
<dbReference type="EMBL" id="JBJHZX010000016">
    <property type="protein sequence ID" value="MFL0196242.1"/>
    <property type="molecule type" value="Genomic_DNA"/>
</dbReference>
<evidence type="ECO:0000259" key="10">
    <source>
        <dbReference type="Pfam" id="PF02880"/>
    </source>
</evidence>
<dbReference type="InterPro" id="IPR036900">
    <property type="entry name" value="A-D-PHexomutase_C_sf"/>
</dbReference>
<evidence type="ECO:0000259" key="8">
    <source>
        <dbReference type="Pfam" id="PF02878"/>
    </source>
</evidence>
<proteinExistence type="inferred from homology"/>
<keyword evidence="3" id="KW-0597">Phosphoprotein</keyword>
<dbReference type="CDD" id="cd03089">
    <property type="entry name" value="PMM_PGM"/>
    <property type="match status" value="1"/>
</dbReference>
<sequence length="446" mass="50905">MSGIFKAYDIRGIYNKEFSRDDVYRIGYFIPRLLKADKVLVGRDCRVSSDEVFEYLSKGIIDSGADVYNIGLSTTPMVYFATARHGFDASIQITASHNSKEYNGLKISRTGVLPVGIDSGLAELESMVRNNKIEVAGKKGKVVDFKIREEYINFQRIYMPDFSSLSIAVDCSNGMTSLIIRDILGTSPHYIFDTLDGTFPNHEPNPLDEKNVVDLQRTVVENKYDAGVIYDGDGDRVVFVDEKGRFIPPDIMIAVIGMYYLEREKGNVLYDIRTSKAVPEYITKLGGVPHMWKVGHAFAKVKLREIKCIFGGELAGHYYFRDFFNCDSGIFASLISLNVISRVKKEGRLFSELIDSIRKYPNSGEINFRIDQKDEAMERLKNELTQKEIPAAFYDFDGYRIEFKDWWFNVRMSNTEPYLRLVVEANSEDLLEKKLSELKSILGEFK</sequence>
<dbReference type="Pfam" id="PF02878">
    <property type="entry name" value="PGM_PMM_I"/>
    <property type="match status" value="1"/>
</dbReference>
<evidence type="ECO:0000256" key="3">
    <source>
        <dbReference type="ARBA" id="ARBA00022553"/>
    </source>
</evidence>
<evidence type="ECO:0000256" key="5">
    <source>
        <dbReference type="ARBA" id="ARBA00022842"/>
    </source>
</evidence>
<dbReference type="Proteomes" id="UP001623660">
    <property type="component" value="Unassembled WGS sequence"/>
</dbReference>
<evidence type="ECO:0000256" key="4">
    <source>
        <dbReference type="ARBA" id="ARBA00022723"/>
    </source>
</evidence>
<dbReference type="InterPro" id="IPR005844">
    <property type="entry name" value="A-D-PHexomutase_a/b/a-I"/>
</dbReference>
<dbReference type="PANTHER" id="PTHR43771:SF1">
    <property type="entry name" value="PHOSPHOMANNOMUTASE"/>
    <property type="match status" value="1"/>
</dbReference>
<dbReference type="PRINTS" id="PR00509">
    <property type="entry name" value="PGMPMM"/>
</dbReference>
<keyword evidence="6" id="KW-0413">Isomerase</keyword>
<dbReference type="Pfam" id="PF02879">
    <property type="entry name" value="PGM_PMM_II"/>
    <property type="match status" value="1"/>
</dbReference>
<evidence type="ECO:0000256" key="6">
    <source>
        <dbReference type="ARBA" id="ARBA00023235"/>
    </source>
</evidence>
<dbReference type="InterPro" id="IPR005845">
    <property type="entry name" value="A-D-PHexomutase_a/b/a-II"/>
</dbReference>
<dbReference type="InterPro" id="IPR005843">
    <property type="entry name" value="A-D-PHexomutase_C"/>
</dbReference>
<dbReference type="PANTHER" id="PTHR43771">
    <property type="entry name" value="PHOSPHOMANNOMUTASE"/>
    <property type="match status" value="1"/>
</dbReference>
<comment type="cofactor">
    <cofactor evidence="1">
        <name>Mg(2+)</name>
        <dbReference type="ChEBI" id="CHEBI:18420"/>
    </cofactor>
</comment>
<evidence type="ECO:0000259" key="7">
    <source>
        <dbReference type="Pfam" id="PF00408"/>
    </source>
</evidence>
<evidence type="ECO:0000313" key="11">
    <source>
        <dbReference type="EMBL" id="MFL0196242.1"/>
    </source>
</evidence>
<name>A0ABW8SJM2_9CLOT</name>
<dbReference type="Gene3D" id="3.30.310.50">
    <property type="entry name" value="Alpha-D-phosphohexomutase, C-terminal domain"/>
    <property type="match status" value="1"/>
</dbReference>
<dbReference type="SUPFAM" id="SSF53738">
    <property type="entry name" value="Phosphoglucomutase, first 3 domains"/>
    <property type="match status" value="3"/>
</dbReference>
<dbReference type="RefSeq" id="WP_406792353.1">
    <property type="nucleotide sequence ID" value="NZ_JBJHZX010000016.1"/>
</dbReference>
<organism evidence="11 12">
    <name type="scientific">Candidatus Clostridium eludens</name>
    <dbReference type="NCBI Taxonomy" id="3381663"/>
    <lineage>
        <taxon>Bacteria</taxon>
        <taxon>Bacillati</taxon>
        <taxon>Bacillota</taxon>
        <taxon>Clostridia</taxon>
        <taxon>Eubacteriales</taxon>
        <taxon>Clostridiaceae</taxon>
        <taxon>Clostridium</taxon>
    </lineage>
</organism>
<feature type="domain" description="Alpha-D-phosphohexomutase alpha/beta/alpha" evidence="9">
    <location>
        <begin position="163"/>
        <end position="244"/>
    </location>
</feature>
<feature type="domain" description="Alpha-D-phosphohexomutase alpha/beta/alpha" evidence="8">
    <location>
        <begin position="4"/>
        <end position="110"/>
    </location>
</feature>
<feature type="domain" description="Alpha-D-phosphohexomutase alpha/beta/alpha" evidence="10">
    <location>
        <begin position="249"/>
        <end position="359"/>
    </location>
</feature>
<reference evidence="11 12" key="1">
    <citation type="submission" date="2024-11" db="EMBL/GenBank/DDBJ databases">
        <authorList>
            <person name="Heng Y.C."/>
            <person name="Lim A.C.H."/>
            <person name="Lee J.K.Y."/>
            <person name="Kittelmann S."/>
        </authorList>
    </citation>
    <scope>NUCLEOTIDE SEQUENCE [LARGE SCALE GENOMIC DNA]</scope>
    <source>
        <strain evidence="11 12">WILCCON 0269</strain>
    </source>
</reference>
<evidence type="ECO:0000313" key="12">
    <source>
        <dbReference type="Proteomes" id="UP001623660"/>
    </source>
</evidence>
<comment type="caution">
    <text evidence="11">The sequence shown here is derived from an EMBL/GenBank/DDBJ whole genome shotgun (WGS) entry which is preliminary data.</text>
</comment>
<dbReference type="Pfam" id="PF02880">
    <property type="entry name" value="PGM_PMM_III"/>
    <property type="match status" value="1"/>
</dbReference>
<comment type="similarity">
    <text evidence="2">Belongs to the phosphohexose mutase family.</text>
</comment>
<keyword evidence="5" id="KW-0460">Magnesium</keyword>
<dbReference type="SUPFAM" id="SSF55957">
    <property type="entry name" value="Phosphoglucomutase, C-terminal domain"/>
    <property type="match status" value="1"/>
</dbReference>
<evidence type="ECO:0000256" key="1">
    <source>
        <dbReference type="ARBA" id="ARBA00001946"/>
    </source>
</evidence>
<feature type="domain" description="Alpha-D-phosphohexomutase C-terminal" evidence="7">
    <location>
        <begin position="365"/>
        <end position="433"/>
    </location>
</feature>
<evidence type="ECO:0000256" key="2">
    <source>
        <dbReference type="ARBA" id="ARBA00010231"/>
    </source>
</evidence>
<keyword evidence="12" id="KW-1185">Reference proteome</keyword>
<dbReference type="InterPro" id="IPR005846">
    <property type="entry name" value="A-D-PHexomutase_a/b/a-III"/>
</dbReference>
<dbReference type="InterPro" id="IPR005841">
    <property type="entry name" value="Alpha-D-phosphohexomutase_SF"/>
</dbReference>